<dbReference type="Pfam" id="PF03602">
    <property type="entry name" value="Cons_hypoth95"/>
    <property type="match status" value="1"/>
</dbReference>
<sequence length="185" mass="20758">MVPGVKVRPTTDRVRESLFQIIGPYFEGGWVLDLFAGSGSLGLETLSRGAERGVFVDRSPESVKTVRQNLQLVGFADRAEVYRRDARAALRVLARRKLSFRYIFLDPPYRETFLPALLTYISEHGLLESQGILMAEHGAASRLQSRYNHLSMVRELEYGHTVIHLYQMENPGGVKNASGSLSGKF</sequence>
<keyword evidence="2" id="KW-0808">Transferase</keyword>
<dbReference type="GO" id="GO:0032259">
    <property type="term" value="P:methylation"/>
    <property type="evidence" value="ECO:0007669"/>
    <property type="project" value="UniProtKB-KW"/>
</dbReference>
<protein>
    <submittedName>
        <fullName evidence="3">Methyltransferase</fullName>
    </submittedName>
</protein>
<dbReference type="PANTHER" id="PTHR43542:SF1">
    <property type="entry name" value="METHYLTRANSFERASE"/>
    <property type="match status" value="1"/>
</dbReference>
<evidence type="ECO:0000313" key="4">
    <source>
        <dbReference type="Proteomes" id="UP000617979"/>
    </source>
</evidence>
<dbReference type="PIRSF" id="PIRSF004553">
    <property type="entry name" value="CHP00095"/>
    <property type="match status" value="1"/>
</dbReference>
<dbReference type="EMBL" id="BMEX01000001">
    <property type="protein sequence ID" value="GGA33316.1"/>
    <property type="molecule type" value="Genomic_DNA"/>
</dbReference>
<dbReference type="PANTHER" id="PTHR43542">
    <property type="entry name" value="METHYLTRANSFERASE"/>
    <property type="match status" value="1"/>
</dbReference>
<gene>
    <name evidence="3" type="ORF">GCM10007416_02530</name>
</gene>
<dbReference type="Proteomes" id="UP000617979">
    <property type="component" value="Unassembled WGS sequence"/>
</dbReference>
<dbReference type="InterPro" id="IPR004398">
    <property type="entry name" value="RNA_MeTrfase_RsmD"/>
</dbReference>
<reference evidence="4" key="1">
    <citation type="journal article" date="2019" name="Int. J. Syst. Evol. Microbiol.">
        <title>The Global Catalogue of Microorganisms (GCM) 10K type strain sequencing project: providing services to taxonomists for standard genome sequencing and annotation.</title>
        <authorList>
            <consortium name="The Broad Institute Genomics Platform"/>
            <consortium name="The Broad Institute Genome Sequencing Center for Infectious Disease"/>
            <person name="Wu L."/>
            <person name="Ma J."/>
        </authorList>
    </citation>
    <scope>NUCLEOTIDE SEQUENCE [LARGE SCALE GENOMIC DNA]</scope>
    <source>
        <strain evidence="4">CGMCC 1.12404</strain>
    </source>
</reference>
<evidence type="ECO:0000256" key="2">
    <source>
        <dbReference type="ARBA" id="ARBA00022679"/>
    </source>
</evidence>
<keyword evidence="1 3" id="KW-0489">Methyltransferase</keyword>
<evidence type="ECO:0000256" key="1">
    <source>
        <dbReference type="ARBA" id="ARBA00022603"/>
    </source>
</evidence>
<dbReference type="CDD" id="cd02440">
    <property type="entry name" value="AdoMet_MTases"/>
    <property type="match status" value="1"/>
</dbReference>
<comment type="caution">
    <text evidence="3">The sequence shown here is derived from an EMBL/GenBank/DDBJ whole genome shotgun (WGS) entry which is preliminary data.</text>
</comment>
<dbReference type="SUPFAM" id="SSF53335">
    <property type="entry name" value="S-adenosyl-L-methionine-dependent methyltransferases"/>
    <property type="match status" value="1"/>
</dbReference>
<name>A0ABQ1FYX3_9BACL</name>
<organism evidence="3 4">
    <name type="scientific">Kroppenstedtia guangzhouensis</name>
    <dbReference type="NCBI Taxonomy" id="1274356"/>
    <lineage>
        <taxon>Bacteria</taxon>
        <taxon>Bacillati</taxon>
        <taxon>Bacillota</taxon>
        <taxon>Bacilli</taxon>
        <taxon>Bacillales</taxon>
        <taxon>Thermoactinomycetaceae</taxon>
        <taxon>Kroppenstedtia</taxon>
    </lineage>
</organism>
<dbReference type="InterPro" id="IPR029063">
    <property type="entry name" value="SAM-dependent_MTases_sf"/>
</dbReference>
<dbReference type="NCBIfam" id="TIGR00095">
    <property type="entry name" value="16S rRNA (guanine(966)-N(2))-methyltransferase RsmD"/>
    <property type="match status" value="1"/>
</dbReference>
<dbReference type="GO" id="GO:0008168">
    <property type="term" value="F:methyltransferase activity"/>
    <property type="evidence" value="ECO:0007669"/>
    <property type="project" value="UniProtKB-KW"/>
</dbReference>
<keyword evidence="4" id="KW-1185">Reference proteome</keyword>
<proteinExistence type="predicted"/>
<accession>A0ABQ1FYX3</accession>
<dbReference type="Gene3D" id="3.40.50.150">
    <property type="entry name" value="Vaccinia Virus protein VP39"/>
    <property type="match status" value="1"/>
</dbReference>
<evidence type="ECO:0000313" key="3">
    <source>
        <dbReference type="EMBL" id="GGA33316.1"/>
    </source>
</evidence>